<dbReference type="PANTHER" id="PTHR11699">
    <property type="entry name" value="ALDEHYDE DEHYDROGENASE-RELATED"/>
    <property type="match status" value="1"/>
</dbReference>
<dbReference type="PROSITE" id="PS00070">
    <property type="entry name" value="ALDEHYDE_DEHYDR_CYS"/>
    <property type="match status" value="1"/>
</dbReference>
<dbReference type="Gene3D" id="3.40.605.10">
    <property type="entry name" value="Aldehyde Dehydrogenase, Chain A, domain 1"/>
    <property type="match status" value="1"/>
</dbReference>
<dbReference type="RefSeq" id="WP_285581205.1">
    <property type="nucleotide sequence ID" value="NZ_BSTK01000016.1"/>
</dbReference>
<dbReference type="CDD" id="cd07114">
    <property type="entry name" value="ALDH_DhaS"/>
    <property type="match status" value="1"/>
</dbReference>
<keyword evidence="2 4" id="KW-0560">Oxidoreductase</keyword>
<dbReference type="InterPro" id="IPR016161">
    <property type="entry name" value="Ald_DH/histidinol_DH"/>
</dbReference>
<feature type="active site" evidence="3">
    <location>
        <position position="247"/>
    </location>
</feature>
<dbReference type="InterPro" id="IPR016163">
    <property type="entry name" value="Ald_DH_C"/>
</dbReference>
<comment type="caution">
    <text evidence="6">The sequence shown here is derived from an EMBL/GenBank/DDBJ whole genome shotgun (WGS) entry which is preliminary data.</text>
</comment>
<comment type="similarity">
    <text evidence="1 4">Belongs to the aldehyde dehydrogenase family.</text>
</comment>
<dbReference type="AlphaFoldDB" id="A0A9W6SB46"/>
<sequence length="490" mass="51144">MNQLMLIGGQRVPASAGRTLPATDPFRGTEIARVPDASPADVADAVAAARAAFDGGWSTTPGVRRAELLHRLADLLVERAGDFARLETSDNGKLLRETSNQARFAARNYRFFAGYADKLYGRTIPLDSPDTLDYTTAEPIGVAALITAWNSPMQLLANKLAPALAAGNCVVIKPSEHASLTTLAMADLVEEAGFPPGVVNIVTGGADAGQALSGHPGLDRISFTGSVPTGQAIATAAAKNLVPVTLELGGKSPNIVFADADLDRAVIGAVAGIFAAGGQTCIAGSRLLVQDSVYDKVVAAVAERARAIRLGDPMLEPTQLGPVANRPQFDRIRRAVTNGADGGAVALTGLEPLADPELGAGLFVRPTVFAEVDNASPLAREEIFGPVLSAIRFSDEDEAVAIANDSEFGLASGVWTNDLTRAHRVARRIVAGTVWVNTYRSSAAQAPFGGTKKSGYGRERGAEALSEYLTTKNVMIDLSGTSGDPFSIRT</sequence>
<dbReference type="InterPro" id="IPR016160">
    <property type="entry name" value="Ald_DH_CS_CYS"/>
</dbReference>
<dbReference type="Proteomes" id="UP001165074">
    <property type="component" value="Unassembled WGS sequence"/>
</dbReference>
<protein>
    <submittedName>
        <fullName evidence="6">Aldehyde dehydrogenase</fullName>
    </submittedName>
</protein>
<dbReference type="EMBL" id="BSTK01000016">
    <property type="protein sequence ID" value="GLY90348.1"/>
    <property type="molecule type" value="Genomic_DNA"/>
</dbReference>
<evidence type="ECO:0000313" key="7">
    <source>
        <dbReference type="Proteomes" id="UP001165074"/>
    </source>
</evidence>
<dbReference type="PROSITE" id="PS00687">
    <property type="entry name" value="ALDEHYDE_DEHYDR_GLU"/>
    <property type="match status" value="1"/>
</dbReference>
<dbReference type="InterPro" id="IPR016162">
    <property type="entry name" value="Ald_DH_N"/>
</dbReference>
<evidence type="ECO:0000259" key="5">
    <source>
        <dbReference type="Pfam" id="PF00171"/>
    </source>
</evidence>
<dbReference type="InterPro" id="IPR029510">
    <property type="entry name" value="Ald_DH_CS_GLU"/>
</dbReference>
<proteinExistence type="inferred from homology"/>
<evidence type="ECO:0000256" key="3">
    <source>
        <dbReference type="PROSITE-ProRule" id="PRU10007"/>
    </source>
</evidence>
<evidence type="ECO:0000256" key="4">
    <source>
        <dbReference type="RuleBase" id="RU003345"/>
    </source>
</evidence>
<dbReference type="SUPFAM" id="SSF53720">
    <property type="entry name" value="ALDH-like"/>
    <property type="match status" value="1"/>
</dbReference>
<evidence type="ECO:0000256" key="1">
    <source>
        <dbReference type="ARBA" id="ARBA00009986"/>
    </source>
</evidence>
<name>A0A9W6SB46_9ACTN</name>
<dbReference type="Pfam" id="PF00171">
    <property type="entry name" value="Aldedh"/>
    <property type="match status" value="1"/>
</dbReference>
<dbReference type="GO" id="GO:0016620">
    <property type="term" value="F:oxidoreductase activity, acting on the aldehyde or oxo group of donors, NAD or NADP as acceptor"/>
    <property type="evidence" value="ECO:0007669"/>
    <property type="project" value="InterPro"/>
</dbReference>
<evidence type="ECO:0000256" key="2">
    <source>
        <dbReference type="ARBA" id="ARBA00023002"/>
    </source>
</evidence>
<organism evidence="6 7">
    <name type="scientific">Actinoallomurus iriomotensis</name>
    <dbReference type="NCBI Taxonomy" id="478107"/>
    <lineage>
        <taxon>Bacteria</taxon>
        <taxon>Bacillati</taxon>
        <taxon>Actinomycetota</taxon>
        <taxon>Actinomycetes</taxon>
        <taxon>Streptosporangiales</taxon>
        <taxon>Thermomonosporaceae</taxon>
        <taxon>Actinoallomurus</taxon>
    </lineage>
</organism>
<dbReference type="FunFam" id="3.40.309.10:FF:000012">
    <property type="entry name" value="Betaine aldehyde dehydrogenase"/>
    <property type="match status" value="1"/>
</dbReference>
<evidence type="ECO:0000313" key="6">
    <source>
        <dbReference type="EMBL" id="GLY90348.1"/>
    </source>
</evidence>
<gene>
    <name evidence="6" type="ORF">Airi02_082770</name>
</gene>
<accession>A0A9W6SB46</accession>
<dbReference type="FunFam" id="3.40.605.10:FF:000007">
    <property type="entry name" value="NAD/NADP-dependent betaine aldehyde dehydrogenase"/>
    <property type="match status" value="1"/>
</dbReference>
<dbReference type="Gene3D" id="3.40.309.10">
    <property type="entry name" value="Aldehyde Dehydrogenase, Chain A, domain 2"/>
    <property type="match status" value="1"/>
</dbReference>
<keyword evidence="7" id="KW-1185">Reference proteome</keyword>
<reference evidence="6" key="1">
    <citation type="submission" date="2023-03" db="EMBL/GenBank/DDBJ databases">
        <title>Actinoallomurus iriomotensis NBRC 103684.</title>
        <authorList>
            <person name="Ichikawa N."/>
            <person name="Sato H."/>
            <person name="Tonouchi N."/>
        </authorList>
    </citation>
    <scope>NUCLEOTIDE SEQUENCE</scope>
    <source>
        <strain evidence="6">NBRC 103684</strain>
    </source>
</reference>
<dbReference type="InterPro" id="IPR015590">
    <property type="entry name" value="Aldehyde_DH_dom"/>
</dbReference>
<feature type="domain" description="Aldehyde dehydrogenase" evidence="5">
    <location>
        <begin position="16"/>
        <end position="474"/>
    </location>
</feature>